<keyword evidence="5" id="KW-0460">Magnesium</keyword>
<feature type="binding site" evidence="4">
    <location>
        <begin position="3"/>
        <end position="7"/>
    </location>
    <ligand>
        <name>ATP</name>
        <dbReference type="ChEBI" id="CHEBI:30616"/>
    </ligand>
</feature>
<feature type="binding site" evidence="4">
    <location>
        <position position="49"/>
    </location>
    <ligand>
        <name>substrate</name>
    </ligand>
</feature>
<name>A0A7M1LDU4_9BACT</name>
<dbReference type="EMBL" id="CP063078">
    <property type="protein sequence ID" value="QOQ86718.1"/>
    <property type="molecule type" value="Genomic_DNA"/>
</dbReference>
<feature type="binding site" evidence="4">
    <location>
        <position position="54"/>
    </location>
    <ligand>
        <name>substrate</name>
    </ligand>
</feature>
<keyword evidence="5" id="KW-0479">Metal-binding</keyword>
<comment type="catalytic activity">
    <reaction evidence="5">
        <text>(6S)-5-formyl-5,6,7,8-tetrahydrofolate + ATP = (6R)-5,10-methenyltetrahydrofolate + ADP + phosphate</text>
        <dbReference type="Rhea" id="RHEA:10488"/>
        <dbReference type="ChEBI" id="CHEBI:30616"/>
        <dbReference type="ChEBI" id="CHEBI:43474"/>
        <dbReference type="ChEBI" id="CHEBI:57455"/>
        <dbReference type="ChEBI" id="CHEBI:57457"/>
        <dbReference type="ChEBI" id="CHEBI:456216"/>
        <dbReference type="EC" id="6.3.3.2"/>
    </reaction>
</comment>
<comment type="similarity">
    <text evidence="1 5">Belongs to the 5-formyltetrahydrofolate cyclo-ligase family.</text>
</comment>
<reference evidence="6 7" key="1">
    <citation type="submission" date="2020-10" db="EMBL/GenBank/DDBJ databases">
        <title>Campylobacter and Helicobacter PacBio genomes.</title>
        <authorList>
            <person name="Lane C."/>
        </authorList>
    </citation>
    <scope>NUCLEOTIDE SEQUENCE [LARGE SCALE GENOMIC DNA]</scope>
    <source>
        <strain evidence="6 7">2016D-0077</strain>
    </source>
</reference>
<dbReference type="PANTHER" id="PTHR23407:SF1">
    <property type="entry name" value="5-FORMYLTETRAHYDROFOLATE CYCLO-LIGASE"/>
    <property type="match status" value="1"/>
</dbReference>
<gene>
    <name evidence="6" type="ORF">IMC76_05675</name>
</gene>
<dbReference type="GO" id="GO:0005524">
    <property type="term" value="F:ATP binding"/>
    <property type="evidence" value="ECO:0007669"/>
    <property type="project" value="UniProtKB-KW"/>
</dbReference>
<dbReference type="InterPro" id="IPR024185">
    <property type="entry name" value="FTHF_cligase-like_sf"/>
</dbReference>
<feature type="binding site" evidence="4">
    <location>
        <begin position="125"/>
        <end position="133"/>
    </location>
    <ligand>
        <name>ATP</name>
        <dbReference type="ChEBI" id="CHEBI:30616"/>
    </ligand>
</feature>
<dbReference type="Gene3D" id="3.40.50.10420">
    <property type="entry name" value="NagB/RpiA/CoA transferase-like"/>
    <property type="match status" value="1"/>
</dbReference>
<organism evidence="6 7">
    <name type="scientific">Campylobacter corcagiensis</name>
    <dbReference type="NCBI Taxonomy" id="1448857"/>
    <lineage>
        <taxon>Bacteria</taxon>
        <taxon>Pseudomonadati</taxon>
        <taxon>Campylobacterota</taxon>
        <taxon>Epsilonproteobacteria</taxon>
        <taxon>Campylobacterales</taxon>
        <taxon>Campylobacteraceae</taxon>
        <taxon>Campylobacter</taxon>
    </lineage>
</organism>
<evidence type="ECO:0000313" key="7">
    <source>
        <dbReference type="Proteomes" id="UP000594749"/>
    </source>
</evidence>
<dbReference type="EC" id="6.3.3.2" evidence="5"/>
<dbReference type="GO" id="GO:0009396">
    <property type="term" value="P:folic acid-containing compound biosynthetic process"/>
    <property type="evidence" value="ECO:0007669"/>
    <property type="project" value="TreeGrafter"/>
</dbReference>
<dbReference type="InterPro" id="IPR037171">
    <property type="entry name" value="NagB/RpiA_transferase-like"/>
</dbReference>
<keyword evidence="3 4" id="KW-0067">ATP-binding</keyword>
<evidence type="ECO:0000256" key="5">
    <source>
        <dbReference type="RuleBase" id="RU361279"/>
    </source>
</evidence>
<dbReference type="Proteomes" id="UP000594749">
    <property type="component" value="Chromosome"/>
</dbReference>
<keyword evidence="7" id="KW-1185">Reference proteome</keyword>
<proteinExistence type="inferred from homology"/>
<evidence type="ECO:0000256" key="4">
    <source>
        <dbReference type="PIRSR" id="PIRSR006806-1"/>
    </source>
</evidence>
<dbReference type="PIRSF" id="PIRSF006806">
    <property type="entry name" value="FTHF_cligase"/>
    <property type="match status" value="1"/>
</dbReference>
<dbReference type="GO" id="GO:0035999">
    <property type="term" value="P:tetrahydrofolate interconversion"/>
    <property type="evidence" value="ECO:0007669"/>
    <property type="project" value="TreeGrafter"/>
</dbReference>
<dbReference type="AlphaFoldDB" id="A0A7M1LDU4"/>
<comment type="cofactor">
    <cofactor evidence="5">
        <name>Mg(2+)</name>
        <dbReference type="ChEBI" id="CHEBI:18420"/>
    </cofactor>
</comment>
<dbReference type="GO" id="GO:0030272">
    <property type="term" value="F:5-formyltetrahydrofolate cyclo-ligase activity"/>
    <property type="evidence" value="ECO:0007669"/>
    <property type="project" value="UniProtKB-EC"/>
</dbReference>
<dbReference type="SUPFAM" id="SSF100950">
    <property type="entry name" value="NagB/RpiA/CoA transferase-like"/>
    <property type="match status" value="1"/>
</dbReference>
<dbReference type="RefSeq" id="WP_025803718.1">
    <property type="nucleotide sequence ID" value="NZ_CP063078.1"/>
</dbReference>
<evidence type="ECO:0000256" key="3">
    <source>
        <dbReference type="ARBA" id="ARBA00022840"/>
    </source>
</evidence>
<keyword evidence="2 4" id="KW-0547">Nucleotide-binding</keyword>
<dbReference type="OrthoDB" id="9801938at2"/>
<keyword evidence="6" id="KW-0436">Ligase</keyword>
<accession>A0A7M1LDU4</accession>
<dbReference type="GO" id="GO:0046872">
    <property type="term" value="F:metal ion binding"/>
    <property type="evidence" value="ECO:0007669"/>
    <property type="project" value="UniProtKB-KW"/>
</dbReference>
<protein>
    <recommendedName>
        <fullName evidence="5">5-formyltetrahydrofolate cyclo-ligase</fullName>
        <ecNumber evidence="5">6.3.3.2</ecNumber>
    </recommendedName>
</protein>
<evidence type="ECO:0000256" key="1">
    <source>
        <dbReference type="ARBA" id="ARBA00010638"/>
    </source>
</evidence>
<dbReference type="NCBIfam" id="TIGR02727">
    <property type="entry name" value="MTHFS_bact"/>
    <property type="match status" value="1"/>
</dbReference>
<sequence>MKKDEFRKFAKNSLKKEIKFSAKCKHYSVILNLCRIIKFYNYKRILLFVPTKFEPNVLLLRGKLSSNSQLLVPFMENISFKMVKLRLPFHRSKFGIKETNNQNAFEKRVDLAVVPVVGVDGNLARIGHGKGYYDIFFSKLGYRPKIVFVGIKDMFLKDIVTLDYDIKCDIYLTPKKSYIRGKNDRDFIRLRSRCSGSWRWISSR</sequence>
<dbReference type="InterPro" id="IPR002698">
    <property type="entry name" value="FTHF_cligase"/>
</dbReference>
<dbReference type="Pfam" id="PF01812">
    <property type="entry name" value="5-FTHF_cyc-lig"/>
    <property type="match status" value="1"/>
</dbReference>
<dbReference type="PANTHER" id="PTHR23407">
    <property type="entry name" value="ATPASE INHIBITOR/5-FORMYLTETRAHYDROFOLATE CYCLO-LIGASE"/>
    <property type="match status" value="1"/>
</dbReference>
<evidence type="ECO:0000256" key="2">
    <source>
        <dbReference type="ARBA" id="ARBA00022741"/>
    </source>
</evidence>
<evidence type="ECO:0000313" key="6">
    <source>
        <dbReference type="EMBL" id="QOQ86718.1"/>
    </source>
</evidence>